<evidence type="ECO:0000313" key="2">
    <source>
        <dbReference type="Proteomes" id="UP000281406"/>
    </source>
</evidence>
<gene>
    <name evidence="1" type="ORF">DPX16_6421</name>
</gene>
<accession>A0A3N0YMX8</accession>
<evidence type="ECO:0000313" key="1">
    <source>
        <dbReference type="EMBL" id="ROL47241.1"/>
    </source>
</evidence>
<comment type="caution">
    <text evidence="1">The sequence shown here is derived from an EMBL/GenBank/DDBJ whole genome shotgun (WGS) entry which is preliminary data.</text>
</comment>
<protein>
    <submittedName>
        <fullName evidence="1">Uncharacterized protein</fullName>
    </submittedName>
</protein>
<keyword evidence="2" id="KW-1185">Reference proteome</keyword>
<sequence length="93" mass="10081">MAPPFCPHAILNQDDGFRLAPVKQAPTDSGSVVLMEPRNGCGPHRTPALSLHVAAISSCKYFVLFVSAKLSESMIDRKSFVFYGELHGSGVEF</sequence>
<proteinExistence type="predicted"/>
<dbReference type="EMBL" id="RJVU01035944">
    <property type="protein sequence ID" value="ROL47241.1"/>
    <property type="molecule type" value="Genomic_DNA"/>
</dbReference>
<dbReference type="AlphaFoldDB" id="A0A3N0YMX8"/>
<reference evidence="1 2" key="1">
    <citation type="submission" date="2018-10" db="EMBL/GenBank/DDBJ databases">
        <title>Genome assembly for a Yunnan-Guizhou Plateau 3E fish, Anabarilius grahami (Regan), and its evolutionary and genetic applications.</title>
        <authorList>
            <person name="Jiang W."/>
        </authorList>
    </citation>
    <scope>NUCLEOTIDE SEQUENCE [LARGE SCALE GENOMIC DNA]</scope>
    <source>
        <strain evidence="1">AG-KIZ</strain>
        <tissue evidence="1">Muscle</tissue>
    </source>
</reference>
<name>A0A3N0YMX8_ANAGA</name>
<organism evidence="1 2">
    <name type="scientific">Anabarilius grahami</name>
    <name type="common">Kanglang fish</name>
    <name type="synonym">Barilius grahami</name>
    <dbReference type="NCBI Taxonomy" id="495550"/>
    <lineage>
        <taxon>Eukaryota</taxon>
        <taxon>Metazoa</taxon>
        <taxon>Chordata</taxon>
        <taxon>Craniata</taxon>
        <taxon>Vertebrata</taxon>
        <taxon>Euteleostomi</taxon>
        <taxon>Actinopterygii</taxon>
        <taxon>Neopterygii</taxon>
        <taxon>Teleostei</taxon>
        <taxon>Ostariophysi</taxon>
        <taxon>Cypriniformes</taxon>
        <taxon>Xenocyprididae</taxon>
        <taxon>Xenocypridinae</taxon>
        <taxon>Xenocypridinae incertae sedis</taxon>
        <taxon>Anabarilius</taxon>
    </lineage>
</organism>
<dbReference type="Proteomes" id="UP000281406">
    <property type="component" value="Unassembled WGS sequence"/>
</dbReference>